<protein>
    <submittedName>
        <fullName evidence="1">Uncharacterized protein</fullName>
    </submittedName>
</protein>
<accession>A0ACB8W1U1</accession>
<keyword evidence="2" id="KW-1185">Reference proteome</keyword>
<proteinExistence type="predicted"/>
<evidence type="ECO:0000313" key="2">
    <source>
        <dbReference type="Proteomes" id="UP000831701"/>
    </source>
</evidence>
<evidence type="ECO:0000313" key="1">
    <source>
        <dbReference type="EMBL" id="KAI3361955.1"/>
    </source>
</evidence>
<feature type="non-terminal residue" evidence="1">
    <location>
        <position position="1"/>
    </location>
</feature>
<dbReference type="Proteomes" id="UP000831701">
    <property type="component" value="Chromosome 15"/>
</dbReference>
<gene>
    <name evidence="1" type="ORF">L3Q82_012306</name>
</gene>
<reference evidence="1" key="1">
    <citation type="submission" date="2022-04" db="EMBL/GenBank/DDBJ databases">
        <title>Jade perch genome.</title>
        <authorList>
            <person name="Chao B."/>
        </authorList>
    </citation>
    <scope>NUCLEOTIDE SEQUENCE</scope>
    <source>
        <strain evidence="1">CB-2022</strain>
    </source>
</reference>
<comment type="caution">
    <text evidence="1">The sequence shown here is derived from an EMBL/GenBank/DDBJ whole genome shotgun (WGS) entry which is preliminary data.</text>
</comment>
<dbReference type="EMBL" id="CM041545">
    <property type="protein sequence ID" value="KAI3361955.1"/>
    <property type="molecule type" value="Genomic_DNA"/>
</dbReference>
<sequence>GIYSIALDCEMFVFFHLNPVCPFTQRAVAALDNEETRIQIQRRGHKGILTMDQGSKMETLTTIKATYTAHKSSGVRLRGIRGELLEKHIAQMISKKSEYFFQPCQLQRLISSCFNSEELHAERNPPTSKTDFCSTMQKDFCVEGFVPLTPETTQGSVHDYKTDQAVTFWSENFQRIQGVTTIQTPKAPFRKSAQFSTPISERLDEIELPPDN</sequence>
<name>A0ACB8W1U1_9TELE</name>
<organism evidence="1 2">
    <name type="scientific">Scortum barcoo</name>
    <name type="common">barcoo grunter</name>
    <dbReference type="NCBI Taxonomy" id="214431"/>
    <lineage>
        <taxon>Eukaryota</taxon>
        <taxon>Metazoa</taxon>
        <taxon>Chordata</taxon>
        <taxon>Craniata</taxon>
        <taxon>Vertebrata</taxon>
        <taxon>Euteleostomi</taxon>
        <taxon>Actinopterygii</taxon>
        <taxon>Neopterygii</taxon>
        <taxon>Teleostei</taxon>
        <taxon>Neoteleostei</taxon>
        <taxon>Acanthomorphata</taxon>
        <taxon>Eupercaria</taxon>
        <taxon>Centrarchiformes</taxon>
        <taxon>Terapontoidei</taxon>
        <taxon>Terapontidae</taxon>
        <taxon>Scortum</taxon>
    </lineage>
</organism>